<comment type="caution">
    <text evidence="5">The sequence shown here is derived from an EMBL/GenBank/DDBJ whole genome shotgun (WGS) entry which is preliminary data.</text>
</comment>
<dbReference type="Gene3D" id="3.20.20.10">
    <property type="entry name" value="Alanine racemase"/>
    <property type="match status" value="1"/>
</dbReference>
<dbReference type="Proteomes" id="UP001580928">
    <property type="component" value="Unassembled WGS sequence"/>
</dbReference>
<name>A0ABV5CCJ7_9SPHI</name>
<gene>
    <name evidence="5" type="ORF">WKR92_00725</name>
</gene>
<keyword evidence="2" id="KW-0663">Pyridoxal phosphate</keyword>
<evidence type="ECO:0000256" key="2">
    <source>
        <dbReference type="ARBA" id="ARBA00022898"/>
    </source>
</evidence>
<dbReference type="PANTHER" id="PTHR30511">
    <property type="entry name" value="ALANINE RACEMASE"/>
    <property type="match status" value="1"/>
</dbReference>
<comment type="cofactor">
    <cofactor evidence="1">
        <name>pyridoxal 5'-phosphate</name>
        <dbReference type="ChEBI" id="CHEBI:597326"/>
    </cofactor>
</comment>
<evidence type="ECO:0000313" key="5">
    <source>
        <dbReference type="EMBL" id="MFB5944345.1"/>
    </source>
</evidence>
<dbReference type="CDD" id="cd06815">
    <property type="entry name" value="PLPDE_III_AR_like_1"/>
    <property type="match status" value="1"/>
</dbReference>
<organism evidence="5 6">
    <name type="scientific">Albibacterium profundi</name>
    <dbReference type="NCBI Taxonomy" id="3134906"/>
    <lineage>
        <taxon>Bacteria</taxon>
        <taxon>Pseudomonadati</taxon>
        <taxon>Bacteroidota</taxon>
        <taxon>Sphingobacteriia</taxon>
        <taxon>Sphingobacteriales</taxon>
        <taxon>Sphingobacteriaceae</taxon>
        <taxon>Albibacterium</taxon>
    </lineage>
</organism>
<keyword evidence="3" id="KW-0413">Isomerase</keyword>
<keyword evidence="6" id="KW-1185">Reference proteome</keyword>
<dbReference type="InterPro" id="IPR000821">
    <property type="entry name" value="Ala_racemase"/>
</dbReference>
<dbReference type="Pfam" id="PF01168">
    <property type="entry name" value="Ala_racemase_N"/>
    <property type="match status" value="1"/>
</dbReference>
<dbReference type="SUPFAM" id="SSF51419">
    <property type="entry name" value="PLP-binding barrel"/>
    <property type="match status" value="1"/>
</dbReference>
<evidence type="ECO:0000313" key="6">
    <source>
        <dbReference type="Proteomes" id="UP001580928"/>
    </source>
</evidence>
<accession>A0ABV5CCJ7</accession>
<sequence>MAFITLNKEKLRYNYEQLQQLFKRNNIEWSVVAKMLCGNEKYLKEIINLGVKQICDSRLQNLEMIKKINPNIETIYIKPPAKGNVVRIVEAADISFNTEYETIKLLSLTAKELGKVHKIVVMIELGELREGVMGDQFVDFYSKIFKLPNIEVVGLGTNLTCMYGVLPNQDKLVQLCLYKQLVESKFNRKIPYVSGGTSVTIPLITKGILPKGINHFRVGETLYFGTDVYHNKVFDFMHNDVFKLCAEIIELTEKPMVPTGEFGVNLTGDTPTFDQSNLGNKSYRAIVDVGLLDIEVDHLDPIDKSMEIAGASSDMIVIDLGVNEQKLKVGDLIEFKVDYMGLLRLMNSNYVDKKFEEEIKVFQLAHQN</sequence>
<evidence type="ECO:0000259" key="4">
    <source>
        <dbReference type="Pfam" id="PF01168"/>
    </source>
</evidence>
<dbReference type="EMBL" id="JBBVGT010000001">
    <property type="protein sequence ID" value="MFB5944345.1"/>
    <property type="molecule type" value="Genomic_DNA"/>
</dbReference>
<dbReference type="PANTHER" id="PTHR30511:SF3">
    <property type="entry name" value="LYSINE RACEMASE"/>
    <property type="match status" value="1"/>
</dbReference>
<dbReference type="InterPro" id="IPR001608">
    <property type="entry name" value="Ala_racemase_N"/>
</dbReference>
<reference evidence="5 6" key="1">
    <citation type="submission" date="2024-04" db="EMBL/GenBank/DDBJ databases">
        <title>Albibacterium profundi sp. nov., isolated from sediment of the Challenger Deep of Mariana Trench.</title>
        <authorList>
            <person name="Wang Y."/>
        </authorList>
    </citation>
    <scope>NUCLEOTIDE SEQUENCE [LARGE SCALE GENOMIC DNA]</scope>
    <source>
        <strain evidence="5 6">RHL897</strain>
    </source>
</reference>
<evidence type="ECO:0000256" key="1">
    <source>
        <dbReference type="ARBA" id="ARBA00001933"/>
    </source>
</evidence>
<dbReference type="RefSeq" id="WP_375555926.1">
    <property type="nucleotide sequence ID" value="NZ_JBBVGT010000001.1"/>
</dbReference>
<protein>
    <submittedName>
        <fullName evidence="5">Alanine/ornithine racemase family PLP-dependent enzyme</fullName>
    </submittedName>
</protein>
<feature type="domain" description="Alanine racemase N-terminal" evidence="4">
    <location>
        <begin position="7"/>
        <end position="225"/>
    </location>
</feature>
<dbReference type="InterPro" id="IPR029066">
    <property type="entry name" value="PLP-binding_barrel"/>
</dbReference>
<proteinExistence type="predicted"/>
<evidence type="ECO:0000256" key="3">
    <source>
        <dbReference type="ARBA" id="ARBA00023235"/>
    </source>
</evidence>